<dbReference type="InterPro" id="IPR001173">
    <property type="entry name" value="Glyco_trans_2-like"/>
</dbReference>
<dbReference type="Gene3D" id="3.90.550.10">
    <property type="entry name" value="Spore Coat Polysaccharide Biosynthesis Protein SpsA, Chain A"/>
    <property type="match status" value="1"/>
</dbReference>
<evidence type="ECO:0000256" key="2">
    <source>
        <dbReference type="ARBA" id="ARBA00022676"/>
    </source>
</evidence>
<keyword evidence="4" id="KW-0812">Transmembrane</keyword>
<dbReference type="EMBL" id="CP042435">
    <property type="protein sequence ID" value="QEC68046.1"/>
    <property type="molecule type" value="Genomic_DNA"/>
</dbReference>
<dbReference type="InterPro" id="IPR029044">
    <property type="entry name" value="Nucleotide-diphossugar_trans"/>
</dbReference>
<dbReference type="SUPFAM" id="SSF53448">
    <property type="entry name" value="Nucleotide-diphospho-sugar transferases"/>
    <property type="match status" value="1"/>
</dbReference>
<gene>
    <name evidence="6" type="ORF">FRZ67_12305</name>
</gene>
<keyword evidence="4" id="KW-1133">Transmembrane helix</keyword>
<comment type="similarity">
    <text evidence="1">Belongs to the glycosyltransferase 2 family.</text>
</comment>
<sequence length="381" mass="43914">MWLFIFYLSIVLTALYCLLILIYTFFFNKLVLYKAAVLLQPKTRFSIVIPARNEAANIEVCVLSVLQNDYPDYLFEIIVVDDFSTDDTAAIVLKLQRKFHNLKLIQLKDHIDGKQNSYKKKSIETAISFAAYEWIITTDADCIVKPSWLQTFDAYIQQTNPVFIAAPVKFINTGSFLSVFQCLDFISLQGITAASVSAGILSMCNGANLAYKKDAFYAVGGFKNIDAIASGDDMLLMHKIKKQFPHKSAYLFSEDVIVSTPPMPDWKSFINQRIRWASKATSYDDKRIFFVLLLVYFVNLLLLVLPFLSIFYAPIFFLWLILLLSKIFFETIFMRQATAFFGEQKLMWWFPVMQLFHIVYTVVSGWLGKFGTYEWKGRNVK</sequence>
<feature type="transmembrane region" description="Helical" evidence="4">
    <location>
        <begin position="316"/>
        <end position="334"/>
    </location>
</feature>
<evidence type="ECO:0000256" key="1">
    <source>
        <dbReference type="ARBA" id="ARBA00006739"/>
    </source>
</evidence>
<feature type="transmembrane region" description="Helical" evidence="4">
    <location>
        <begin position="6"/>
        <end position="26"/>
    </location>
</feature>
<evidence type="ECO:0000259" key="5">
    <source>
        <dbReference type="Pfam" id="PF00535"/>
    </source>
</evidence>
<evidence type="ECO:0000313" key="6">
    <source>
        <dbReference type="EMBL" id="QEC68046.1"/>
    </source>
</evidence>
<dbReference type="Pfam" id="PF00535">
    <property type="entry name" value="Glycos_transf_2"/>
    <property type="match status" value="1"/>
</dbReference>
<organism evidence="6 7">
    <name type="scientific">Panacibacter ginsenosidivorans</name>
    <dbReference type="NCBI Taxonomy" id="1813871"/>
    <lineage>
        <taxon>Bacteria</taxon>
        <taxon>Pseudomonadati</taxon>
        <taxon>Bacteroidota</taxon>
        <taxon>Chitinophagia</taxon>
        <taxon>Chitinophagales</taxon>
        <taxon>Chitinophagaceae</taxon>
        <taxon>Panacibacter</taxon>
    </lineage>
</organism>
<feature type="domain" description="Glycosyltransferase 2-like" evidence="5">
    <location>
        <begin position="46"/>
        <end position="215"/>
    </location>
</feature>
<feature type="transmembrane region" description="Helical" evidence="4">
    <location>
        <begin position="288"/>
        <end position="310"/>
    </location>
</feature>
<dbReference type="PANTHER" id="PTHR43630:SF1">
    <property type="entry name" value="POLY-BETA-1,6-N-ACETYL-D-GLUCOSAMINE SYNTHASE"/>
    <property type="match status" value="1"/>
</dbReference>
<feature type="transmembrane region" description="Helical" evidence="4">
    <location>
        <begin position="346"/>
        <end position="367"/>
    </location>
</feature>
<reference evidence="6 7" key="1">
    <citation type="journal article" date="2016" name="Int. J. Syst. Evol. Microbiol.">
        <title>Panacibacter ginsenosidivorans gen. nov., sp. nov., with ginsenoside converting activity isolated from soil of a ginseng field.</title>
        <authorList>
            <person name="Siddiqi M.Z."/>
            <person name="Muhammad Shafi S."/>
            <person name="Choi K.D."/>
            <person name="Im W.T."/>
        </authorList>
    </citation>
    <scope>NUCLEOTIDE SEQUENCE [LARGE SCALE GENOMIC DNA]</scope>
    <source>
        <strain evidence="6 7">Gsoil1550</strain>
    </source>
</reference>
<keyword evidence="2" id="KW-0328">Glycosyltransferase</keyword>
<dbReference type="KEGG" id="pgin:FRZ67_12305"/>
<dbReference type="AlphaFoldDB" id="A0A5B8VBJ5"/>
<name>A0A5B8VBJ5_9BACT</name>
<proteinExistence type="inferred from homology"/>
<accession>A0A5B8VBJ5</accession>
<keyword evidence="3 6" id="KW-0808">Transferase</keyword>
<dbReference type="Proteomes" id="UP000321533">
    <property type="component" value="Chromosome"/>
</dbReference>
<evidence type="ECO:0000256" key="4">
    <source>
        <dbReference type="SAM" id="Phobius"/>
    </source>
</evidence>
<dbReference type="GO" id="GO:0016757">
    <property type="term" value="F:glycosyltransferase activity"/>
    <property type="evidence" value="ECO:0007669"/>
    <property type="project" value="UniProtKB-KW"/>
</dbReference>
<dbReference type="PANTHER" id="PTHR43630">
    <property type="entry name" value="POLY-BETA-1,6-N-ACETYL-D-GLUCOSAMINE SYNTHASE"/>
    <property type="match status" value="1"/>
</dbReference>
<keyword evidence="4" id="KW-0472">Membrane</keyword>
<keyword evidence="7" id="KW-1185">Reference proteome</keyword>
<evidence type="ECO:0000313" key="7">
    <source>
        <dbReference type="Proteomes" id="UP000321533"/>
    </source>
</evidence>
<evidence type="ECO:0000256" key="3">
    <source>
        <dbReference type="ARBA" id="ARBA00022679"/>
    </source>
</evidence>
<protein>
    <submittedName>
        <fullName evidence="6">Glycosyltransferase</fullName>
    </submittedName>
</protein>